<dbReference type="PROSITE" id="PS50007">
    <property type="entry name" value="PIPLC_X_DOMAIN"/>
    <property type="match status" value="1"/>
</dbReference>
<dbReference type="Pfam" id="PF03009">
    <property type="entry name" value="GDPD"/>
    <property type="match status" value="1"/>
</dbReference>
<comment type="caution">
    <text evidence="2">The sequence shown here is derived from an EMBL/GenBank/DDBJ whole genome shotgun (WGS) entry which is preliminary data.</text>
</comment>
<gene>
    <name evidence="2" type="ORF">KGQ91_03785</name>
</gene>
<name>A0ABS7WW33_9GAMM</name>
<dbReference type="SUPFAM" id="SSF51695">
    <property type="entry name" value="PLC-like phosphodiesterases"/>
    <property type="match status" value="1"/>
</dbReference>
<dbReference type="PANTHER" id="PTHR46211">
    <property type="entry name" value="GLYCEROPHOSPHORYL DIESTER PHOSPHODIESTERASE"/>
    <property type="match status" value="1"/>
</dbReference>
<dbReference type="RefSeq" id="WP_224420312.1">
    <property type="nucleotide sequence ID" value="NZ_JAGXFD010000001.1"/>
</dbReference>
<dbReference type="InterPro" id="IPR030395">
    <property type="entry name" value="GP_PDE_dom"/>
</dbReference>
<dbReference type="PANTHER" id="PTHR46211:SF1">
    <property type="entry name" value="GLYCEROPHOSPHODIESTER PHOSPHODIESTERASE, CYTOPLASMIC"/>
    <property type="match status" value="1"/>
</dbReference>
<organism evidence="2 3">
    <name type="scientific">Modicisalibacter tunisiensis</name>
    <dbReference type="NCBI Taxonomy" id="390637"/>
    <lineage>
        <taxon>Bacteria</taxon>
        <taxon>Pseudomonadati</taxon>
        <taxon>Pseudomonadota</taxon>
        <taxon>Gammaproteobacteria</taxon>
        <taxon>Oceanospirillales</taxon>
        <taxon>Halomonadaceae</taxon>
        <taxon>Modicisalibacter</taxon>
    </lineage>
</organism>
<keyword evidence="3" id="KW-1185">Reference proteome</keyword>
<accession>A0ABS7WW33</accession>
<dbReference type="PROSITE" id="PS51704">
    <property type="entry name" value="GP_PDE"/>
    <property type="match status" value="1"/>
</dbReference>
<evidence type="ECO:0000313" key="2">
    <source>
        <dbReference type="EMBL" id="MBZ9566806.1"/>
    </source>
</evidence>
<dbReference type="Gene3D" id="3.20.20.190">
    <property type="entry name" value="Phosphatidylinositol (PI) phosphodiesterase"/>
    <property type="match status" value="1"/>
</dbReference>
<feature type="domain" description="GP-PDE" evidence="1">
    <location>
        <begin position="11"/>
        <end position="247"/>
    </location>
</feature>
<evidence type="ECO:0000259" key="1">
    <source>
        <dbReference type="PROSITE" id="PS51704"/>
    </source>
</evidence>
<dbReference type="EMBL" id="JAGXFD010000001">
    <property type="protein sequence ID" value="MBZ9566806.1"/>
    <property type="molecule type" value="Genomic_DNA"/>
</dbReference>
<dbReference type="InterPro" id="IPR017946">
    <property type="entry name" value="PLC-like_Pdiesterase_TIM-brl"/>
</dbReference>
<evidence type="ECO:0000313" key="3">
    <source>
        <dbReference type="Proteomes" id="UP001319883"/>
    </source>
</evidence>
<sequence>MSPHRPTPALPALIAHRGYAARAPENTLAAIDAAHAAGCRWVELDVQRLGDGMPVIWHDADVSRCSDGHARLRELDWAAAQGLDVGRWFDARFAGERMASLDDALARLAGHGMGLNLELKLSPGHDATALAAVAGRALAALPPERLLISSFDDTLLAQVRRDHPEAVLGWLAEALPDGWLARCRSLDAFSINLDWQRLTRDDAAAVKAAGLHLLCYTANDPEAFAPCWEWGVDAVISDDPARFGVRPA</sequence>
<dbReference type="Proteomes" id="UP001319883">
    <property type="component" value="Unassembled WGS sequence"/>
</dbReference>
<reference evidence="2 3" key="1">
    <citation type="submission" date="2021-05" db="EMBL/GenBank/DDBJ databases">
        <title>Petroleum and Energy Research Collection (APPE): ex situ preservation of microbial diversity associated with the oil industry and exploitation of its biotechnological potential.</title>
        <authorList>
            <person name="Paixao C.T.M."/>
            <person name="Gomes M.B."/>
            <person name="Oliveira V.M."/>
        </authorList>
    </citation>
    <scope>NUCLEOTIDE SEQUENCE [LARGE SCALE GENOMIC DNA]</scope>
    <source>
        <strain evidence="2 3">LIT2</strain>
    </source>
</reference>
<proteinExistence type="predicted"/>
<protein>
    <submittedName>
        <fullName evidence="2">Glycerophosphoryl diester phosphodiesterase</fullName>
    </submittedName>
</protein>